<protein>
    <submittedName>
        <fullName evidence="6">Efflux RND transporter periplasmic adaptor subunit</fullName>
    </submittedName>
</protein>
<gene>
    <name evidence="6" type="ORF">F6V25_00155</name>
</gene>
<dbReference type="NCBIfam" id="TIGR01730">
    <property type="entry name" value="RND_mfp"/>
    <property type="match status" value="1"/>
</dbReference>
<keyword evidence="7" id="KW-1185">Reference proteome</keyword>
<keyword evidence="2" id="KW-0732">Signal</keyword>
<dbReference type="SUPFAM" id="SSF111369">
    <property type="entry name" value="HlyD-like secretion proteins"/>
    <property type="match status" value="1"/>
</dbReference>
<dbReference type="InterPro" id="IPR006143">
    <property type="entry name" value="RND_pump_MFP"/>
</dbReference>
<evidence type="ECO:0000256" key="1">
    <source>
        <dbReference type="ARBA" id="ARBA00009477"/>
    </source>
</evidence>
<dbReference type="InterPro" id="IPR058625">
    <property type="entry name" value="MdtA-like_BSH"/>
</dbReference>
<evidence type="ECO:0000259" key="4">
    <source>
        <dbReference type="Pfam" id="PF25954"/>
    </source>
</evidence>
<dbReference type="RefSeq" id="WP_151126111.1">
    <property type="nucleotide sequence ID" value="NZ_VZQZ01000001.1"/>
</dbReference>
<reference evidence="6 7" key="1">
    <citation type="submission" date="2019-09" db="EMBL/GenBank/DDBJ databases">
        <title>Geobacter sp. Red96, a novel strain isolated from paddy soil.</title>
        <authorList>
            <person name="Xu Z."/>
            <person name="Masuda Y."/>
            <person name="Itoh H."/>
            <person name="Senoo K."/>
        </authorList>
    </citation>
    <scope>NUCLEOTIDE SEQUENCE [LARGE SCALE GENOMIC DNA]</scope>
    <source>
        <strain evidence="6 7">Red96</strain>
    </source>
</reference>
<dbReference type="PANTHER" id="PTHR30469">
    <property type="entry name" value="MULTIDRUG RESISTANCE PROTEIN MDTA"/>
    <property type="match status" value="1"/>
</dbReference>
<dbReference type="FunFam" id="2.40.30.170:FF:000010">
    <property type="entry name" value="Efflux RND transporter periplasmic adaptor subunit"/>
    <property type="match status" value="1"/>
</dbReference>
<feature type="domain" description="YknX-like C-terminal permuted SH3-like" evidence="5">
    <location>
        <begin position="287"/>
        <end position="358"/>
    </location>
</feature>
<evidence type="ECO:0000259" key="5">
    <source>
        <dbReference type="Pfam" id="PF25989"/>
    </source>
</evidence>
<name>A0A7J4ZUG9_9BACT</name>
<dbReference type="Gene3D" id="2.40.30.170">
    <property type="match status" value="1"/>
</dbReference>
<evidence type="ECO:0000313" key="7">
    <source>
        <dbReference type="Proteomes" id="UP000420562"/>
    </source>
</evidence>
<proteinExistence type="inferred from homology"/>
<dbReference type="EMBL" id="VZQZ01000001">
    <property type="protein sequence ID" value="KAB0667150.1"/>
    <property type="molecule type" value="Genomic_DNA"/>
</dbReference>
<dbReference type="Gene3D" id="2.40.50.100">
    <property type="match status" value="1"/>
</dbReference>
<evidence type="ECO:0000259" key="3">
    <source>
        <dbReference type="Pfam" id="PF25917"/>
    </source>
</evidence>
<dbReference type="GO" id="GO:0015562">
    <property type="term" value="F:efflux transmembrane transporter activity"/>
    <property type="evidence" value="ECO:0007669"/>
    <property type="project" value="TreeGrafter"/>
</dbReference>
<feature type="domain" description="CusB-like beta-barrel" evidence="4">
    <location>
        <begin position="208"/>
        <end position="279"/>
    </location>
</feature>
<feature type="domain" description="Multidrug resistance protein MdtA-like barrel-sandwich hybrid" evidence="3">
    <location>
        <begin position="63"/>
        <end position="201"/>
    </location>
</feature>
<organism evidence="6 7">
    <name type="scientific">Oryzomonas japonica</name>
    <dbReference type="NCBI Taxonomy" id="2603858"/>
    <lineage>
        <taxon>Bacteria</taxon>
        <taxon>Pseudomonadati</taxon>
        <taxon>Thermodesulfobacteriota</taxon>
        <taxon>Desulfuromonadia</taxon>
        <taxon>Geobacterales</taxon>
        <taxon>Geobacteraceae</taxon>
        <taxon>Oryzomonas</taxon>
    </lineage>
</organism>
<dbReference type="InterPro" id="IPR058637">
    <property type="entry name" value="YknX-like_C"/>
</dbReference>
<dbReference type="PANTHER" id="PTHR30469:SF15">
    <property type="entry name" value="HLYD FAMILY OF SECRETION PROTEINS"/>
    <property type="match status" value="1"/>
</dbReference>
<dbReference type="Gene3D" id="2.40.420.20">
    <property type="match status" value="1"/>
</dbReference>
<evidence type="ECO:0000313" key="6">
    <source>
        <dbReference type="EMBL" id="KAB0667150.1"/>
    </source>
</evidence>
<dbReference type="Pfam" id="PF25954">
    <property type="entry name" value="Beta-barrel_RND_2"/>
    <property type="match status" value="1"/>
</dbReference>
<dbReference type="AlphaFoldDB" id="A0A7J4ZUG9"/>
<comment type="caution">
    <text evidence="6">The sequence shown here is derived from an EMBL/GenBank/DDBJ whole genome shotgun (WGS) entry which is preliminary data.</text>
</comment>
<sequence>MKATVLILAGVVAMTLPACSSGKKNDQSVSAPIPVKVGTLHQQEDQETVSVSGTTASPDAPANVSFLVSGKVVQVGPREGDLVRKGQLLASVDPTDYRLALASATAQVEMARVACARAEDEHRRMKMLYDSKSLAPNDYQKFRSAFESAREQVEQTVASEKLSRKHLADATLHAPVTGFIAKRSVEPGEMASPGRPVFEIVKLDTIEISVGVPETDVRLVRAGQKATITLPALPGRSFEGTVRLVNVSADPTTRTFMTRISVPNQKHELRIGMVAEAHILGDRKVKVLTMPVDAIVRDPQGATMVYIYYPAQKRAYAKRVETGAIYGNEIEIKQGLAGNESIILAGQERLRDGASVSVTAADEIPGKTAPTLEKGAR</sequence>
<dbReference type="Pfam" id="PF25917">
    <property type="entry name" value="BSH_RND"/>
    <property type="match status" value="1"/>
</dbReference>
<comment type="similarity">
    <text evidence="1">Belongs to the membrane fusion protein (MFP) (TC 8.A.1) family.</text>
</comment>
<feature type="signal peptide" evidence="2">
    <location>
        <begin position="1"/>
        <end position="20"/>
    </location>
</feature>
<accession>A0A7J4ZUG9</accession>
<dbReference type="Pfam" id="PF25989">
    <property type="entry name" value="YknX_C"/>
    <property type="match status" value="1"/>
</dbReference>
<dbReference type="GO" id="GO:1990281">
    <property type="term" value="C:efflux pump complex"/>
    <property type="evidence" value="ECO:0007669"/>
    <property type="project" value="TreeGrafter"/>
</dbReference>
<feature type="chain" id="PRO_5029706555" evidence="2">
    <location>
        <begin position="21"/>
        <end position="377"/>
    </location>
</feature>
<dbReference type="Proteomes" id="UP000420562">
    <property type="component" value="Unassembled WGS sequence"/>
</dbReference>
<dbReference type="InterPro" id="IPR058792">
    <property type="entry name" value="Beta-barrel_RND_2"/>
</dbReference>
<dbReference type="Gene3D" id="1.10.287.470">
    <property type="entry name" value="Helix hairpin bin"/>
    <property type="match status" value="1"/>
</dbReference>
<evidence type="ECO:0000256" key="2">
    <source>
        <dbReference type="SAM" id="SignalP"/>
    </source>
</evidence>